<protein>
    <submittedName>
        <fullName evidence="2">Uncharacterized protein</fullName>
    </submittedName>
</protein>
<keyword evidence="3" id="KW-1185">Reference proteome</keyword>
<reference evidence="2 3" key="1">
    <citation type="journal article" date="2013" name="PLoS Genet.">
        <title>The genome and development-dependent transcriptomes of Pyronema confluens: a window into fungal evolution.</title>
        <authorList>
            <person name="Traeger S."/>
            <person name="Altegoer F."/>
            <person name="Freitag M."/>
            <person name="Gabaldon T."/>
            <person name="Kempken F."/>
            <person name="Kumar A."/>
            <person name="Marcet-Houben M."/>
            <person name="Poggeler S."/>
            <person name="Stajich J.E."/>
            <person name="Nowrousian M."/>
        </authorList>
    </citation>
    <scope>NUCLEOTIDE SEQUENCE [LARGE SCALE GENOMIC DNA]</scope>
    <source>
        <strain evidence="3">CBS 100304</strain>
        <tissue evidence="2">Vegetative mycelium</tissue>
    </source>
</reference>
<evidence type="ECO:0000313" key="2">
    <source>
        <dbReference type="EMBL" id="CCX06951.1"/>
    </source>
</evidence>
<evidence type="ECO:0000313" key="3">
    <source>
        <dbReference type="Proteomes" id="UP000018144"/>
    </source>
</evidence>
<dbReference type="EMBL" id="HF935328">
    <property type="protein sequence ID" value="CCX06951.1"/>
    <property type="molecule type" value="Genomic_DNA"/>
</dbReference>
<organism evidence="2 3">
    <name type="scientific">Pyronema omphalodes (strain CBS 100304)</name>
    <name type="common">Pyronema confluens</name>
    <dbReference type="NCBI Taxonomy" id="1076935"/>
    <lineage>
        <taxon>Eukaryota</taxon>
        <taxon>Fungi</taxon>
        <taxon>Dikarya</taxon>
        <taxon>Ascomycota</taxon>
        <taxon>Pezizomycotina</taxon>
        <taxon>Pezizomycetes</taxon>
        <taxon>Pezizales</taxon>
        <taxon>Pyronemataceae</taxon>
        <taxon>Pyronema</taxon>
    </lineage>
</organism>
<evidence type="ECO:0000256" key="1">
    <source>
        <dbReference type="SAM" id="MobiDB-lite"/>
    </source>
</evidence>
<sequence length="74" mass="8108">MHRWSLGLVRAAGSRNEYILLSKTGIGRRLWDRSQDSQYAGTCASLERGKPAKVKGRHNSSGTVAKLLQPNALS</sequence>
<accession>U4KY99</accession>
<dbReference type="AlphaFoldDB" id="U4KY99"/>
<dbReference type="Proteomes" id="UP000018144">
    <property type="component" value="Unassembled WGS sequence"/>
</dbReference>
<gene>
    <name evidence="2" type="ORF">PCON_06538</name>
</gene>
<proteinExistence type="predicted"/>
<feature type="region of interest" description="Disordered" evidence="1">
    <location>
        <begin position="49"/>
        <end position="74"/>
    </location>
</feature>
<name>U4KY99_PYROM</name>